<organism evidence="2 3">
    <name type="scientific">Vigna unguiculata</name>
    <name type="common">Cowpea</name>
    <dbReference type="NCBI Taxonomy" id="3917"/>
    <lineage>
        <taxon>Eukaryota</taxon>
        <taxon>Viridiplantae</taxon>
        <taxon>Streptophyta</taxon>
        <taxon>Embryophyta</taxon>
        <taxon>Tracheophyta</taxon>
        <taxon>Spermatophyta</taxon>
        <taxon>Magnoliopsida</taxon>
        <taxon>eudicotyledons</taxon>
        <taxon>Gunneridae</taxon>
        <taxon>Pentapetalae</taxon>
        <taxon>rosids</taxon>
        <taxon>fabids</taxon>
        <taxon>Fabales</taxon>
        <taxon>Fabaceae</taxon>
        <taxon>Papilionoideae</taxon>
        <taxon>50 kb inversion clade</taxon>
        <taxon>NPAAA clade</taxon>
        <taxon>indigoferoid/millettioid clade</taxon>
        <taxon>Phaseoleae</taxon>
        <taxon>Vigna</taxon>
    </lineage>
</organism>
<protein>
    <submittedName>
        <fullName evidence="2">Uncharacterized protein</fullName>
    </submittedName>
</protein>
<evidence type="ECO:0000313" key="2">
    <source>
        <dbReference type="EMBL" id="QCD79046.1"/>
    </source>
</evidence>
<dbReference type="EMBL" id="CP039345">
    <property type="protein sequence ID" value="QCD79046.1"/>
    <property type="molecule type" value="Genomic_DNA"/>
</dbReference>
<gene>
    <name evidence="2" type="ORF">DEO72_LG1g2683</name>
</gene>
<feature type="chain" id="PRO_5020023534" evidence="1">
    <location>
        <begin position="26"/>
        <end position="79"/>
    </location>
</feature>
<dbReference type="AlphaFoldDB" id="A0A4D6KLX2"/>
<reference evidence="2 3" key="1">
    <citation type="submission" date="2019-04" db="EMBL/GenBank/DDBJ databases">
        <title>An improved genome assembly and genetic linkage map for asparagus bean, Vigna unguiculata ssp. sesquipedialis.</title>
        <authorList>
            <person name="Xia Q."/>
            <person name="Zhang R."/>
            <person name="Dong Y."/>
        </authorList>
    </citation>
    <scope>NUCLEOTIDE SEQUENCE [LARGE SCALE GENOMIC DNA]</scope>
    <source>
        <tissue evidence="2">Leaf</tissue>
    </source>
</reference>
<keyword evidence="3" id="KW-1185">Reference proteome</keyword>
<accession>A0A4D6KLX2</accession>
<name>A0A4D6KLX2_VIGUN</name>
<keyword evidence="1" id="KW-0732">Signal</keyword>
<feature type="signal peptide" evidence="1">
    <location>
        <begin position="1"/>
        <end position="25"/>
    </location>
</feature>
<evidence type="ECO:0000256" key="1">
    <source>
        <dbReference type="SAM" id="SignalP"/>
    </source>
</evidence>
<sequence length="79" mass="9218">MVLSCTNPLLWLHVMVVWMPRWAHAERDPKIPVVRDRDETVMVSQFMMELQGLNVVDKEELDKTKFRCSVVVHVLGVDL</sequence>
<dbReference type="Proteomes" id="UP000501690">
    <property type="component" value="Linkage Group LG1"/>
</dbReference>
<proteinExistence type="predicted"/>
<evidence type="ECO:0000313" key="3">
    <source>
        <dbReference type="Proteomes" id="UP000501690"/>
    </source>
</evidence>